<dbReference type="PANTHER" id="PTHR32114:SF2">
    <property type="entry name" value="ABC TRANSPORTER ABCH.3"/>
    <property type="match status" value="1"/>
</dbReference>
<dbReference type="Pfam" id="PF13558">
    <property type="entry name" value="SbcC_Walker_B"/>
    <property type="match status" value="1"/>
</dbReference>
<evidence type="ECO:0000313" key="3">
    <source>
        <dbReference type="EMBL" id="KAA5548637.1"/>
    </source>
</evidence>
<dbReference type="EMBL" id="VWSF01000002">
    <property type="protein sequence ID" value="KAA5548637.1"/>
    <property type="molecule type" value="Genomic_DNA"/>
</dbReference>
<evidence type="ECO:0000256" key="1">
    <source>
        <dbReference type="SAM" id="Coils"/>
    </source>
</evidence>
<feature type="coiled-coil region" evidence="1">
    <location>
        <begin position="434"/>
        <end position="475"/>
    </location>
</feature>
<dbReference type="GO" id="GO:0006302">
    <property type="term" value="P:double-strand break repair"/>
    <property type="evidence" value="ECO:0007669"/>
    <property type="project" value="InterPro"/>
</dbReference>
<keyword evidence="4" id="KW-1185">Reference proteome</keyword>
<dbReference type="PANTHER" id="PTHR32114">
    <property type="entry name" value="ABC TRANSPORTER ABCH.3"/>
    <property type="match status" value="1"/>
</dbReference>
<feature type="coiled-coil region" evidence="1">
    <location>
        <begin position="303"/>
        <end position="344"/>
    </location>
</feature>
<dbReference type="RefSeq" id="WP_150086965.1">
    <property type="nucleotide sequence ID" value="NZ_VWSF01000002.1"/>
</dbReference>
<dbReference type="SUPFAM" id="SSF52540">
    <property type="entry name" value="P-loop containing nucleoside triphosphate hydrolases"/>
    <property type="match status" value="2"/>
</dbReference>
<dbReference type="Proteomes" id="UP000323426">
    <property type="component" value="Unassembled WGS sequence"/>
</dbReference>
<organism evidence="3 4">
    <name type="scientific">Adhaeribacter rhizoryzae</name>
    <dbReference type="NCBI Taxonomy" id="2607907"/>
    <lineage>
        <taxon>Bacteria</taxon>
        <taxon>Pseudomonadati</taxon>
        <taxon>Bacteroidota</taxon>
        <taxon>Cytophagia</taxon>
        <taxon>Cytophagales</taxon>
        <taxon>Hymenobacteraceae</taxon>
        <taxon>Adhaeribacter</taxon>
    </lineage>
</organism>
<feature type="coiled-coil region" evidence="1">
    <location>
        <begin position="1020"/>
        <end position="1047"/>
    </location>
</feature>
<dbReference type="InterPro" id="IPR038729">
    <property type="entry name" value="Rad50/SbcC_AAA"/>
</dbReference>
<proteinExistence type="predicted"/>
<feature type="coiled-coil region" evidence="1">
    <location>
        <begin position="830"/>
        <end position="860"/>
    </location>
</feature>
<sequence>MKILGIRFQNLNSLKGVHEIRFDQSPFAESGLFAITGATGAGKTTILDAITVALYGKVHRHDRDAFEIMTRHTSECYSEVEFEVKNKAYRAKWWLRRSRGKVEGKLQDVKMELSEVQTNEILESKLTETKSRIIEITGLDYSQFLRSVMLSQGDFTRFLKASESERSELLEKITDTGIYSEISVWAFEKAKTEKKELENLRVKLNDVILLTTEEETHYQDQLRELHQQEKALRQIKYTIDTQVNWLQNLQKLALQKQEVTNHLAEQQALSISQQPQFQRLQQHQQALVYKPALAQLETTQNYYKNIAQTLASLNQQLPALQTEAREAANQLNQAEENAKVAAGNLQQAQPILEKVIRLDANIKHQREAYEHALTAHNKLNTEVNTATEQTAKKQTDLNKLNGQILDLQHWLGEHEGEACLERELDNFRHFIQDLKAVYQDIGKKELEKANLEKQNQTEEKNLDVIQENITRYQRTVTATETDRQNLHAQLKQILAGKTLEELEATASSLPTLISLCEQQAQLAEQFTQLQTREVELTKLIAQNSQNLENARAEHLLFQKQQAEAEAHLKDLQALVELEIRIQKYEKDRELLKSGEACPLCGSDQHPFVQHQYQTRLTEAEEKRNAYQQYVTDFTAQVNRQVTQITTLETRMAADTEQVKNLKTETANILQKFEQHNNQLPKPLDISNLILIRRVCQNKQQEYEKCRRTIGQIRELENQLKTLEQKIVQNREAAFRAENELGQVAEKIKGTQSLIRRIADELIDLREQEKHFTADASSFLSEFNLTFDFNQREYLEKELTARAAAYSKNNNLLRDLQLTQKQTETDLQKTLEILSEKKNTLVAQQKELEHQLTTLQNLETERKALFGDKQPTAERERLQQEANQQTELVNTWRVTLNQKQEALNLNQKQQAERQQEGERLQAEFDQLTRNLTAQIQAKGISSVEALVELFLSEEEAQQIATRQQQLENSLASATQLLQHTEINLQKEIARALTTENEETLTTQTLQIESEINLHNRDIGRLEELLKKDTELKARHQELARQIEVQQKEYLRWDKLANLIGSADGKKFSKFAQGLTLARLVMLANRHLLKINQRYKILKSPEQDLELQIIDTYQADAVRPMTTLSGGESFLVSLALALGLSDLAGRQAQIGSLFIDEGFGTLDAETLDTAISSLENLQASGKMIGIISHVEALKERISTQIQVIKMTGGTSKLQIVGHATDAYN</sequence>
<accession>A0A5M6DM63</accession>
<evidence type="ECO:0000259" key="2">
    <source>
        <dbReference type="Pfam" id="PF13476"/>
    </source>
</evidence>
<evidence type="ECO:0000313" key="4">
    <source>
        <dbReference type="Proteomes" id="UP000323426"/>
    </source>
</evidence>
<dbReference type="GO" id="GO:0016887">
    <property type="term" value="F:ATP hydrolysis activity"/>
    <property type="evidence" value="ECO:0007669"/>
    <property type="project" value="InterPro"/>
</dbReference>
<name>A0A5M6DM63_9BACT</name>
<feature type="domain" description="Rad50/SbcC-type AAA" evidence="2">
    <location>
        <begin position="6"/>
        <end position="207"/>
    </location>
</feature>
<dbReference type="InterPro" id="IPR027417">
    <property type="entry name" value="P-loop_NTPase"/>
</dbReference>
<feature type="coiled-coil region" evidence="1">
    <location>
        <begin position="644"/>
        <end position="739"/>
    </location>
</feature>
<dbReference type="AlphaFoldDB" id="A0A5M6DM63"/>
<gene>
    <name evidence="3" type="ORF">F0145_03730</name>
</gene>
<dbReference type="Gene3D" id="3.40.50.300">
    <property type="entry name" value="P-loop containing nucleotide triphosphate hydrolases"/>
    <property type="match status" value="2"/>
</dbReference>
<protein>
    <submittedName>
        <fullName evidence="3">AAA family ATPase</fullName>
    </submittedName>
</protein>
<dbReference type="Pfam" id="PF13476">
    <property type="entry name" value="AAA_23"/>
    <property type="match status" value="1"/>
</dbReference>
<keyword evidence="1" id="KW-0175">Coiled coil</keyword>
<comment type="caution">
    <text evidence="3">The sequence shown here is derived from an EMBL/GenBank/DDBJ whole genome shotgun (WGS) entry which is preliminary data.</text>
</comment>
<reference evidence="3 4" key="1">
    <citation type="submission" date="2019-09" db="EMBL/GenBank/DDBJ databases">
        <title>Genome sequence and assembly of Adhaeribacter sp.</title>
        <authorList>
            <person name="Chhetri G."/>
        </authorList>
    </citation>
    <scope>NUCLEOTIDE SEQUENCE [LARGE SCALE GENOMIC DNA]</scope>
    <source>
        <strain evidence="3 4">DK36</strain>
    </source>
</reference>